<keyword evidence="2" id="KW-1185">Reference proteome</keyword>
<dbReference type="Pfam" id="PF13279">
    <property type="entry name" value="4HBT_2"/>
    <property type="match status" value="1"/>
</dbReference>
<dbReference type="eggNOG" id="COG0824">
    <property type="taxonomic scope" value="Bacteria"/>
</dbReference>
<dbReference type="Proteomes" id="UP000022447">
    <property type="component" value="Unassembled WGS sequence"/>
</dbReference>
<evidence type="ECO:0000313" key="1">
    <source>
        <dbReference type="EMBL" id="ETX13619.1"/>
    </source>
</evidence>
<sequence>MLPEIERKRPKGDRLMITSGEAQTDGAPYALQIPVMFQHCDPAGIVFYPRYFEMINAVVETFFERAVGWSFAEMHGTDRVGVPLGRIGTEFHAASRLGDVIDWTLAVRHLGGASMNVEIAATCEGEARLSAEAVLILVDLDRMRSIRWPEARRAVLETFVKETET</sequence>
<gene>
    <name evidence="1" type="ORF">OCH239_09615</name>
</gene>
<dbReference type="CDD" id="cd00586">
    <property type="entry name" value="4HBT"/>
    <property type="match status" value="1"/>
</dbReference>
<proteinExistence type="predicted"/>
<accession>X7EBZ7</accession>
<dbReference type="AlphaFoldDB" id="X7EBZ7"/>
<comment type="caution">
    <text evidence="1">The sequence shown here is derived from an EMBL/GenBank/DDBJ whole genome shotgun (WGS) entry which is preliminary data.</text>
</comment>
<name>X7EBZ7_9RHOB</name>
<dbReference type="Gene3D" id="3.10.129.10">
    <property type="entry name" value="Hotdog Thioesterase"/>
    <property type="match status" value="1"/>
</dbReference>
<dbReference type="InterPro" id="IPR029069">
    <property type="entry name" value="HotDog_dom_sf"/>
</dbReference>
<protein>
    <submittedName>
        <fullName evidence="1">Uncharacterized protein</fullName>
    </submittedName>
</protein>
<organism evidence="1 2">
    <name type="scientific">Roseivivax halodurans JCM 10272</name>
    <dbReference type="NCBI Taxonomy" id="1449350"/>
    <lineage>
        <taxon>Bacteria</taxon>
        <taxon>Pseudomonadati</taxon>
        <taxon>Pseudomonadota</taxon>
        <taxon>Alphaproteobacteria</taxon>
        <taxon>Rhodobacterales</taxon>
        <taxon>Roseobacteraceae</taxon>
        <taxon>Roseivivax</taxon>
    </lineage>
</organism>
<evidence type="ECO:0000313" key="2">
    <source>
        <dbReference type="Proteomes" id="UP000022447"/>
    </source>
</evidence>
<dbReference type="SUPFAM" id="SSF54637">
    <property type="entry name" value="Thioesterase/thiol ester dehydrase-isomerase"/>
    <property type="match status" value="1"/>
</dbReference>
<dbReference type="EMBL" id="JALZ01000022">
    <property type="protein sequence ID" value="ETX13619.1"/>
    <property type="molecule type" value="Genomic_DNA"/>
</dbReference>
<reference evidence="1 2" key="1">
    <citation type="submission" date="2014-01" db="EMBL/GenBank/DDBJ databases">
        <title>Roseivivax halodurans JCM 10272 Genome Sequencing.</title>
        <authorList>
            <person name="Lai Q."/>
            <person name="Li G."/>
            <person name="Shao Z."/>
        </authorList>
    </citation>
    <scope>NUCLEOTIDE SEQUENCE [LARGE SCALE GENOMIC DNA]</scope>
    <source>
        <strain evidence="1 2">JCM 10272</strain>
    </source>
</reference>
<dbReference type="STRING" id="1449350.OCH239_09615"/>